<feature type="chain" id="PRO_5004079753" evidence="15">
    <location>
        <begin position="30"/>
        <end position="880"/>
    </location>
</feature>
<evidence type="ECO:0000256" key="8">
    <source>
        <dbReference type="ARBA" id="ARBA00022729"/>
    </source>
</evidence>
<comment type="similarity">
    <text evidence="3 13">Belongs to the peptidase M14 family.</text>
</comment>
<proteinExistence type="inferred from homology"/>
<dbReference type="GO" id="GO:0008270">
    <property type="term" value="F:zinc ion binding"/>
    <property type="evidence" value="ECO:0007669"/>
    <property type="project" value="InterPro"/>
</dbReference>
<dbReference type="PANTHER" id="PTHR11705:SF152">
    <property type="entry name" value="CARBOXYPEPTIDASE A5"/>
    <property type="match status" value="1"/>
</dbReference>
<dbReference type="EMBL" id="KB605877">
    <property type="protein sequence ID" value="EMP23902.1"/>
    <property type="molecule type" value="Genomic_DNA"/>
</dbReference>
<keyword evidence="14" id="KW-1133">Transmembrane helix</keyword>
<name>M7B6L5_CHEMY</name>
<reference evidence="18" key="1">
    <citation type="journal article" date="2013" name="Nat. Genet.">
        <title>The draft genomes of soft-shell turtle and green sea turtle yield insights into the development and evolution of the turtle-specific body plan.</title>
        <authorList>
            <person name="Wang Z."/>
            <person name="Pascual-Anaya J."/>
            <person name="Zadissa A."/>
            <person name="Li W."/>
            <person name="Niimura Y."/>
            <person name="Huang Z."/>
            <person name="Li C."/>
            <person name="White S."/>
            <person name="Xiong Z."/>
            <person name="Fang D."/>
            <person name="Wang B."/>
            <person name="Ming Y."/>
            <person name="Chen Y."/>
            <person name="Zheng Y."/>
            <person name="Kuraku S."/>
            <person name="Pignatelli M."/>
            <person name="Herrero J."/>
            <person name="Beal K."/>
            <person name="Nozawa M."/>
            <person name="Li Q."/>
            <person name="Wang J."/>
            <person name="Zhang H."/>
            <person name="Yu L."/>
            <person name="Shigenobu S."/>
            <person name="Wang J."/>
            <person name="Liu J."/>
            <person name="Flicek P."/>
            <person name="Searle S."/>
            <person name="Wang J."/>
            <person name="Kuratani S."/>
            <person name="Yin Y."/>
            <person name="Aken B."/>
            <person name="Zhang G."/>
            <person name="Irie N."/>
        </authorList>
    </citation>
    <scope>NUCLEOTIDE SEQUENCE [LARGE SCALE GENOMIC DNA]</scope>
</reference>
<dbReference type="Pfam" id="PF00246">
    <property type="entry name" value="Peptidase_M14"/>
    <property type="match status" value="2"/>
</dbReference>
<dbReference type="SUPFAM" id="SSF54897">
    <property type="entry name" value="Protease propeptides/inhibitors"/>
    <property type="match status" value="2"/>
</dbReference>
<organism evidence="17 18">
    <name type="scientific">Chelonia mydas</name>
    <name type="common">Green sea-turtle</name>
    <name type="synonym">Chelonia agassizi</name>
    <dbReference type="NCBI Taxonomy" id="8469"/>
    <lineage>
        <taxon>Eukaryota</taxon>
        <taxon>Metazoa</taxon>
        <taxon>Chordata</taxon>
        <taxon>Craniata</taxon>
        <taxon>Vertebrata</taxon>
        <taxon>Euteleostomi</taxon>
        <taxon>Archelosauria</taxon>
        <taxon>Testudinata</taxon>
        <taxon>Testudines</taxon>
        <taxon>Cryptodira</taxon>
        <taxon>Durocryptodira</taxon>
        <taxon>Americhelydia</taxon>
        <taxon>Chelonioidea</taxon>
        <taxon>Cheloniidae</taxon>
        <taxon>Chelonia</taxon>
    </lineage>
</organism>
<feature type="active site" description="Proton donor/acceptor" evidence="13">
    <location>
        <position position="841"/>
    </location>
</feature>
<dbReference type="CDD" id="cd03870">
    <property type="entry name" value="M14_CPA"/>
    <property type="match status" value="1"/>
</dbReference>
<evidence type="ECO:0000256" key="11">
    <source>
        <dbReference type="ARBA" id="ARBA00023049"/>
    </source>
</evidence>
<evidence type="ECO:0000256" key="13">
    <source>
        <dbReference type="PROSITE-ProRule" id="PRU01379"/>
    </source>
</evidence>
<dbReference type="AlphaFoldDB" id="M7B6L5"/>
<keyword evidence="10" id="KW-0862">Zinc</keyword>
<dbReference type="FunFam" id="3.40.630.10:FF:000132">
    <property type="entry name" value="Carboxypeptidase A1"/>
    <property type="match status" value="1"/>
</dbReference>
<dbReference type="Gene3D" id="3.30.70.340">
    <property type="entry name" value="Metallocarboxypeptidase-like"/>
    <property type="match status" value="2"/>
</dbReference>
<evidence type="ECO:0000256" key="3">
    <source>
        <dbReference type="ARBA" id="ARBA00005988"/>
    </source>
</evidence>
<dbReference type="GO" id="GO:0004181">
    <property type="term" value="F:metallocarboxypeptidase activity"/>
    <property type="evidence" value="ECO:0007669"/>
    <property type="project" value="InterPro"/>
</dbReference>
<keyword evidence="4" id="KW-0964">Secreted</keyword>
<dbReference type="STRING" id="8469.M7B6L5"/>
<dbReference type="MEROPS" id="M14.001"/>
<dbReference type="PROSITE" id="PS00132">
    <property type="entry name" value="CARBOXYPEPT_ZN_1"/>
    <property type="match status" value="1"/>
</dbReference>
<dbReference type="SMART" id="SM00631">
    <property type="entry name" value="Zn_pept"/>
    <property type="match status" value="2"/>
</dbReference>
<keyword evidence="8 15" id="KW-0732">Signal</keyword>
<dbReference type="Pfam" id="PF02244">
    <property type="entry name" value="Propep_M14"/>
    <property type="match status" value="2"/>
</dbReference>
<keyword evidence="11" id="KW-0482">Metalloprotease</keyword>
<evidence type="ECO:0000256" key="7">
    <source>
        <dbReference type="ARBA" id="ARBA00022723"/>
    </source>
</evidence>
<dbReference type="InterPro" id="IPR057247">
    <property type="entry name" value="CARBOXYPEPT_ZN_2"/>
</dbReference>
<dbReference type="PROSITE" id="PS00133">
    <property type="entry name" value="CARBOXYPEPT_ZN_2"/>
    <property type="match status" value="2"/>
</dbReference>
<comment type="subcellular location">
    <subcellularLocation>
        <location evidence="2">Secreted</location>
    </subcellularLocation>
</comment>
<dbReference type="FunFam" id="3.40.630.10:FF:000084">
    <property type="entry name" value="Carboxypeptidase B2"/>
    <property type="match status" value="1"/>
</dbReference>
<feature type="signal peptide" evidence="15">
    <location>
        <begin position="1"/>
        <end position="29"/>
    </location>
</feature>
<evidence type="ECO:0000256" key="5">
    <source>
        <dbReference type="ARBA" id="ARBA00022645"/>
    </source>
</evidence>
<comment type="cofactor">
    <cofactor evidence="1">
        <name>Zn(2+)</name>
        <dbReference type="ChEBI" id="CHEBI:29105"/>
    </cofactor>
</comment>
<gene>
    <name evidence="17" type="ORF">UY3_19038</name>
</gene>
<keyword evidence="18" id="KW-1185">Reference proteome</keyword>
<feature type="active site" description="Proton donor/acceptor" evidence="13">
    <location>
        <position position="459"/>
    </location>
</feature>
<evidence type="ECO:0000313" key="17">
    <source>
        <dbReference type="EMBL" id="EMP23902.1"/>
    </source>
</evidence>
<dbReference type="InterPro" id="IPR003146">
    <property type="entry name" value="M14A_act_pep"/>
</dbReference>
<dbReference type="GO" id="GO:0006508">
    <property type="term" value="P:proteolysis"/>
    <property type="evidence" value="ECO:0007669"/>
    <property type="project" value="UniProtKB-KW"/>
</dbReference>
<keyword evidence="14" id="KW-0812">Transmembrane</keyword>
<keyword evidence="9" id="KW-0378">Hydrolase</keyword>
<dbReference type="Gene3D" id="3.40.630.10">
    <property type="entry name" value="Zn peptidases"/>
    <property type="match status" value="3"/>
</dbReference>
<evidence type="ECO:0000256" key="15">
    <source>
        <dbReference type="SAM" id="SignalP"/>
    </source>
</evidence>
<dbReference type="SUPFAM" id="SSF53187">
    <property type="entry name" value="Zn-dependent exopeptidases"/>
    <property type="match status" value="2"/>
</dbReference>
<feature type="domain" description="Peptidase M14" evidence="16">
    <location>
        <begin position="274"/>
        <end position="484"/>
    </location>
</feature>
<dbReference type="InterPro" id="IPR034248">
    <property type="entry name" value="CPA_M14_CPD"/>
</dbReference>
<evidence type="ECO:0000259" key="16">
    <source>
        <dbReference type="PROSITE" id="PS52035"/>
    </source>
</evidence>
<feature type="domain" description="Peptidase M14" evidence="16">
    <location>
        <begin position="582"/>
        <end position="875"/>
    </location>
</feature>
<dbReference type="InterPro" id="IPR057246">
    <property type="entry name" value="CARBOXYPEPT_ZN_1"/>
</dbReference>
<dbReference type="PANTHER" id="PTHR11705">
    <property type="entry name" value="PROTEASE FAMILY M14 CARBOXYPEPTIDASE A,B"/>
    <property type="match status" value="1"/>
</dbReference>
<keyword evidence="14" id="KW-0472">Membrane</keyword>
<keyword evidence="6" id="KW-0645">Protease</keyword>
<evidence type="ECO:0000313" key="18">
    <source>
        <dbReference type="Proteomes" id="UP000031443"/>
    </source>
</evidence>
<evidence type="ECO:0000256" key="6">
    <source>
        <dbReference type="ARBA" id="ARBA00022670"/>
    </source>
</evidence>
<protein>
    <submittedName>
        <fullName evidence="17">Carboxypeptidase A1</fullName>
    </submittedName>
</protein>
<evidence type="ECO:0000256" key="2">
    <source>
        <dbReference type="ARBA" id="ARBA00004613"/>
    </source>
</evidence>
<dbReference type="Proteomes" id="UP000031443">
    <property type="component" value="Unassembled WGS sequence"/>
</dbReference>
<evidence type="ECO:0000256" key="12">
    <source>
        <dbReference type="ARBA" id="ARBA00023157"/>
    </source>
</evidence>
<feature type="transmembrane region" description="Helical" evidence="14">
    <location>
        <begin position="55"/>
        <end position="76"/>
    </location>
</feature>
<dbReference type="PROSITE" id="PS52035">
    <property type="entry name" value="PEPTIDASE_M14"/>
    <property type="match status" value="2"/>
</dbReference>
<dbReference type="FunFam" id="3.30.70.340:FF:000001">
    <property type="entry name" value="Carboxypeptidase A5"/>
    <property type="match status" value="2"/>
</dbReference>
<keyword evidence="12" id="KW-1015">Disulfide bond</keyword>
<evidence type="ECO:0000256" key="10">
    <source>
        <dbReference type="ARBA" id="ARBA00022833"/>
    </source>
</evidence>
<keyword evidence="5 17" id="KW-0121">Carboxypeptidase</keyword>
<accession>M7B6L5</accession>
<keyword evidence="7" id="KW-0479">Metal-binding</keyword>
<dbReference type="PRINTS" id="PR00765">
    <property type="entry name" value="CRBOXYPTASEA"/>
</dbReference>
<evidence type="ECO:0000256" key="1">
    <source>
        <dbReference type="ARBA" id="ARBA00001947"/>
    </source>
</evidence>
<sequence>MLCLNQLNSMGFPFLYFWWLYLHNGPVEAIASQEPDYRECDGDDEDFCGVVGQILLSYCIGILAITLINHAYIWILRKCRDKGLPSGKGTSSSEVPRDPVCIRHSSFNVWDFLSKFFNGKNKKQTCRSTDPALYSEVATAWAYLEMKKASRGPALAQDSGVPLDFWLRPSNPALPVDIRVPFPSLQAVKVFLESHHIEYSILLKDLQVIIEEEKQEMVNNQQRERGTSSFNYGAYHPLESIYAALDDLAAEYPSLLSKQKIGESYENRPMYILKIASEYGNNISVTSLLNRMDIFLLVVTNPDGYAFTHTNNRMWRKTRSKNSGSLCFGVDPNRNWDAGFGGPGASTNPCSDSYHGPSANSEVEVKNVVNFIKRHGKIKAFLTLHSYSQLLLFPFGYKCTNPADYKELNTVGKAAASALTSLYGTTYKVGPICSTIYQASGGSIDWSYDYGIKYSFAFESHRPLRLPSASQSNHPYCRRDLARDQVLRIRASNEEQIALLRELEELEDLQIDYWLRPVQPGLPVDVRVPFHSLQAVKVLLESNTIPYTITIDDVQELLDEEKEAMMVSRKFERSSNNFSFSSYHTIEEIYSWMDNLVAENPDLVSKIQIGQSYEKRPLYVLKFSTGGVNRPAIWIDTGIHSREWITQATGVWTANKIATEYGKDASLTAILDTVDIFFEIVTNPDGFAYTHSTNRMWRKTRSINAGSSCRGVDPNRNWDAGFGGPGSSSNPCVETYHGPYPHSESEVKSIVDFVLSHGNVKALISIHSYSQMLLFPYGYKTEPAPDHQELNDLAREAVAALAELHGTKYTYGSTIDTIYRADGITVDWSYDNGIKYSYTFELRDTGRYGFLLPASQIIPTAEETWLALMKIMEHVRDNPY</sequence>
<dbReference type="InterPro" id="IPR000834">
    <property type="entry name" value="Peptidase_M14"/>
</dbReference>
<dbReference type="InterPro" id="IPR036990">
    <property type="entry name" value="M14A-like_propep"/>
</dbReference>
<dbReference type="GO" id="GO:0005615">
    <property type="term" value="C:extracellular space"/>
    <property type="evidence" value="ECO:0007669"/>
    <property type="project" value="TreeGrafter"/>
</dbReference>
<evidence type="ECO:0000256" key="9">
    <source>
        <dbReference type="ARBA" id="ARBA00022801"/>
    </source>
</evidence>
<dbReference type="eggNOG" id="KOG2650">
    <property type="taxonomic scope" value="Eukaryota"/>
</dbReference>
<evidence type="ECO:0000256" key="14">
    <source>
        <dbReference type="SAM" id="Phobius"/>
    </source>
</evidence>
<evidence type="ECO:0000256" key="4">
    <source>
        <dbReference type="ARBA" id="ARBA00022525"/>
    </source>
</evidence>